<accession>A0A2S9D3A3</accession>
<evidence type="ECO:0000313" key="2">
    <source>
        <dbReference type="EMBL" id="PRB87245.1"/>
    </source>
</evidence>
<feature type="transmembrane region" description="Helical" evidence="1">
    <location>
        <begin position="21"/>
        <end position="41"/>
    </location>
</feature>
<dbReference type="Proteomes" id="UP000239458">
    <property type="component" value="Unassembled WGS sequence"/>
</dbReference>
<organism evidence="2 3">
    <name type="scientific">Pseudomonas cedrina</name>
    <dbReference type="NCBI Taxonomy" id="651740"/>
    <lineage>
        <taxon>Bacteria</taxon>
        <taxon>Pseudomonadati</taxon>
        <taxon>Pseudomonadota</taxon>
        <taxon>Gammaproteobacteria</taxon>
        <taxon>Pseudomonadales</taxon>
        <taxon>Pseudomonadaceae</taxon>
        <taxon>Pseudomonas</taxon>
    </lineage>
</organism>
<keyword evidence="1" id="KW-0472">Membrane</keyword>
<protein>
    <submittedName>
        <fullName evidence="2">Uncharacterized protein</fullName>
    </submittedName>
</protein>
<dbReference type="AlphaFoldDB" id="A0A2S9D3A3"/>
<comment type="caution">
    <text evidence="2">The sequence shown here is derived from an EMBL/GenBank/DDBJ whole genome shotgun (WGS) entry which is preliminary data.</text>
</comment>
<evidence type="ECO:0000313" key="3">
    <source>
        <dbReference type="Proteomes" id="UP000239458"/>
    </source>
</evidence>
<dbReference type="EMBL" id="PCQE01000119">
    <property type="protein sequence ID" value="PRB87245.1"/>
    <property type="molecule type" value="Genomic_DNA"/>
</dbReference>
<gene>
    <name evidence="2" type="ORF">CQ006_27935</name>
</gene>
<reference evidence="2 3" key="1">
    <citation type="submission" date="2017-09" db="EMBL/GenBank/DDBJ databases">
        <title>Genomic, metabolic, and phenotypic characteristics of bacterial isolates from the natural microbiome of the model nematode Caenorhabditis elegans.</title>
        <authorList>
            <person name="Zimmermann J."/>
            <person name="Obeng N."/>
            <person name="Yang W."/>
            <person name="Obeng O."/>
            <person name="Kissoyan K."/>
            <person name="Pees B."/>
            <person name="Dirksen P."/>
            <person name="Hoppner M."/>
            <person name="Franke A."/>
            <person name="Rosenstiel P."/>
            <person name="Leippe M."/>
            <person name="Dierking K."/>
            <person name="Kaleta C."/>
            <person name="Schulenburg H."/>
        </authorList>
    </citation>
    <scope>NUCLEOTIDE SEQUENCE [LARGE SCALE GENOMIC DNA]</scope>
    <source>
        <strain evidence="2 3">MYb184</strain>
    </source>
</reference>
<name>A0A2S9D3A3_PSECE</name>
<proteinExistence type="predicted"/>
<sequence length="118" mass="13369">MAQAIQQRWAEVTKEIKLRHAKITLLAVGVITVVAGGVVAFDSYQRQAVFDEKTKSLRTTLTTYECTALFDCERFGPLYLDIRGRDECERIARLDIDKRIEAVGTSILTHRSVYQGHP</sequence>
<evidence type="ECO:0000256" key="1">
    <source>
        <dbReference type="SAM" id="Phobius"/>
    </source>
</evidence>
<keyword evidence="1" id="KW-1133">Transmembrane helix</keyword>
<keyword evidence="1" id="KW-0812">Transmembrane</keyword>